<organism evidence="1">
    <name type="scientific">Clandestinovirus</name>
    <dbReference type="NCBI Taxonomy" id="2831644"/>
    <lineage>
        <taxon>Viruses</taxon>
    </lineage>
</organism>
<sequence>MTFRLHEGLFTCALARDLYEIETRWRDPEFGIFDIQYLASCFASKMESRKFNTDQIKDYMDPQVLLENNPFVLDDKLQQPTFKHCLRCGEDKYPNFSDQDWTDSMNTHPVISISPGYCEQCTIVRRTVRELNFKITQNDD</sequence>
<gene>
    <name evidence="1" type="ORF">KOM_12_223</name>
</gene>
<dbReference type="EMBL" id="MZ420154">
    <property type="protein sequence ID" value="QYA18492.1"/>
    <property type="molecule type" value="Genomic_DNA"/>
</dbReference>
<reference evidence="1" key="1">
    <citation type="submission" date="2021-06" db="EMBL/GenBank/DDBJ databases">
        <authorList>
            <person name="Rolland C."/>
        </authorList>
    </citation>
    <scope>NUCLEOTIDE SEQUENCE</scope>
    <source>
        <strain evidence="1">347.936635</strain>
    </source>
</reference>
<proteinExistence type="predicted"/>
<evidence type="ECO:0000313" key="1">
    <source>
        <dbReference type="EMBL" id="QYA18492.1"/>
    </source>
</evidence>
<name>A0A8F8KLT8_9VIRU</name>
<protein>
    <submittedName>
        <fullName evidence="1">Uncharacterized protein</fullName>
    </submittedName>
</protein>
<accession>A0A8F8KLT8</accession>